<dbReference type="PROSITE" id="PS50106">
    <property type="entry name" value="PDZ"/>
    <property type="match status" value="1"/>
</dbReference>
<feature type="signal peptide" evidence="7">
    <location>
        <begin position="1"/>
        <end position="27"/>
    </location>
</feature>
<dbReference type="Gene3D" id="3.90.226.10">
    <property type="entry name" value="2-enoyl-CoA Hydratase, Chain A, domain 1"/>
    <property type="match status" value="1"/>
</dbReference>
<evidence type="ECO:0000256" key="1">
    <source>
        <dbReference type="ARBA" id="ARBA00009179"/>
    </source>
</evidence>
<gene>
    <name evidence="9" type="ORF">IAC56_03660</name>
</gene>
<accession>A0A9D1IHW3</accession>
<dbReference type="GO" id="GO:0030288">
    <property type="term" value="C:outer membrane-bounded periplasmic space"/>
    <property type="evidence" value="ECO:0007669"/>
    <property type="project" value="TreeGrafter"/>
</dbReference>
<dbReference type="Pfam" id="PF03572">
    <property type="entry name" value="Peptidase_S41"/>
    <property type="match status" value="1"/>
</dbReference>
<name>A0A9D1IHW3_9BURK</name>
<dbReference type="Proteomes" id="UP000824083">
    <property type="component" value="Unassembled WGS sequence"/>
</dbReference>
<dbReference type="Gene3D" id="3.30.750.44">
    <property type="match status" value="1"/>
</dbReference>
<evidence type="ECO:0000256" key="6">
    <source>
        <dbReference type="SAM" id="MobiDB-lite"/>
    </source>
</evidence>
<dbReference type="AlphaFoldDB" id="A0A9D1IHW3"/>
<evidence type="ECO:0000313" key="9">
    <source>
        <dbReference type="EMBL" id="HIU37353.1"/>
    </source>
</evidence>
<dbReference type="SUPFAM" id="SSF50156">
    <property type="entry name" value="PDZ domain-like"/>
    <property type="match status" value="1"/>
</dbReference>
<reference evidence="9" key="1">
    <citation type="submission" date="2020-10" db="EMBL/GenBank/DDBJ databases">
        <authorList>
            <person name="Gilroy R."/>
        </authorList>
    </citation>
    <scope>NUCLEOTIDE SEQUENCE</scope>
    <source>
        <strain evidence="9">7463</strain>
    </source>
</reference>
<dbReference type="SMART" id="SM00228">
    <property type="entry name" value="PDZ"/>
    <property type="match status" value="1"/>
</dbReference>
<organism evidence="9 10">
    <name type="scientific">Candidatus Aphodousia faecigallinarum</name>
    <dbReference type="NCBI Taxonomy" id="2840677"/>
    <lineage>
        <taxon>Bacteria</taxon>
        <taxon>Pseudomonadati</taxon>
        <taxon>Pseudomonadota</taxon>
        <taxon>Betaproteobacteria</taxon>
        <taxon>Burkholderiales</taxon>
        <taxon>Sutterellaceae</taxon>
        <taxon>Sutterellaceae incertae sedis</taxon>
        <taxon>Candidatus Aphodousia</taxon>
    </lineage>
</organism>
<dbReference type="Gene3D" id="2.30.42.10">
    <property type="match status" value="1"/>
</dbReference>
<keyword evidence="2 5" id="KW-0645">Protease</keyword>
<reference evidence="9" key="2">
    <citation type="journal article" date="2021" name="PeerJ">
        <title>Extensive microbial diversity within the chicken gut microbiome revealed by metagenomics and culture.</title>
        <authorList>
            <person name="Gilroy R."/>
            <person name="Ravi A."/>
            <person name="Getino M."/>
            <person name="Pursley I."/>
            <person name="Horton D.L."/>
            <person name="Alikhan N.F."/>
            <person name="Baker D."/>
            <person name="Gharbi K."/>
            <person name="Hall N."/>
            <person name="Watson M."/>
            <person name="Adriaenssens E.M."/>
            <person name="Foster-Nyarko E."/>
            <person name="Jarju S."/>
            <person name="Secka A."/>
            <person name="Antonio M."/>
            <person name="Oren A."/>
            <person name="Chaudhuri R.R."/>
            <person name="La Ragione R."/>
            <person name="Hildebrand F."/>
            <person name="Pallen M.J."/>
        </authorList>
    </citation>
    <scope>NUCLEOTIDE SEQUENCE</scope>
    <source>
        <strain evidence="9">7463</strain>
    </source>
</reference>
<dbReference type="GO" id="GO:0008236">
    <property type="term" value="F:serine-type peptidase activity"/>
    <property type="evidence" value="ECO:0007669"/>
    <property type="project" value="UniProtKB-KW"/>
</dbReference>
<dbReference type="InterPro" id="IPR029045">
    <property type="entry name" value="ClpP/crotonase-like_dom_sf"/>
</dbReference>
<evidence type="ECO:0000256" key="2">
    <source>
        <dbReference type="ARBA" id="ARBA00022670"/>
    </source>
</evidence>
<feature type="region of interest" description="Disordered" evidence="6">
    <location>
        <begin position="420"/>
        <end position="449"/>
    </location>
</feature>
<feature type="chain" id="PRO_5039020830" evidence="7">
    <location>
        <begin position="28"/>
        <end position="493"/>
    </location>
</feature>
<evidence type="ECO:0000259" key="8">
    <source>
        <dbReference type="PROSITE" id="PS50106"/>
    </source>
</evidence>
<dbReference type="SMART" id="SM00245">
    <property type="entry name" value="TSPc"/>
    <property type="match status" value="1"/>
</dbReference>
<dbReference type="CDD" id="cd06782">
    <property type="entry name" value="cpPDZ_CPP-like"/>
    <property type="match status" value="1"/>
</dbReference>
<evidence type="ECO:0000256" key="5">
    <source>
        <dbReference type="RuleBase" id="RU004404"/>
    </source>
</evidence>
<dbReference type="SUPFAM" id="SSF52096">
    <property type="entry name" value="ClpP/crotonase"/>
    <property type="match status" value="1"/>
</dbReference>
<dbReference type="NCBIfam" id="TIGR00225">
    <property type="entry name" value="prc"/>
    <property type="match status" value="1"/>
</dbReference>
<dbReference type="EMBL" id="DVMY01000063">
    <property type="protein sequence ID" value="HIU37353.1"/>
    <property type="molecule type" value="Genomic_DNA"/>
</dbReference>
<keyword evidence="7" id="KW-0732">Signal</keyword>
<comment type="caution">
    <text evidence="9">The sequence shown here is derived from an EMBL/GenBank/DDBJ whole genome shotgun (WGS) entry which is preliminary data.</text>
</comment>
<dbReference type="Pfam" id="PF13180">
    <property type="entry name" value="PDZ_2"/>
    <property type="match status" value="1"/>
</dbReference>
<evidence type="ECO:0000256" key="7">
    <source>
        <dbReference type="SAM" id="SignalP"/>
    </source>
</evidence>
<dbReference type="InterPro" id="IPR001478">
    <property type="entry name" value="PDZ"/>
</dbReference>
<dbReference type="InterPro" id="IPR036034">
    <property type="entry name" value="PDZ_sf"/>
</dbReference>
<feature type="domain" description="PDZ" evidence="8">
    <location>
        <begin position="93"/>
        <end position="161"/>
    </location>
</feature>
<dbReference type="PANTHER" id="PTHR32060">
    <property type="entry name" value="TAIL-SPECIFIC PROTEASE"/>
    <property type="match status" value="1"/>
</dbReference>
<keyword evidence="3 5" id="KW-0378">Hydrolase</keyword>
<evidence type="ECO:0000313" key="10">
    <source>
        <dbReference type="Proteomes" id="UP000824083"/>
    </source>
</evidence>
<feature type="compositionally biased region" description="Basic and acidic residues" evidence="6">
    <location>
        <begin position="420"/>
        <end position="439"/>
    </location>
</feature>
<dbReference type="GO" id="GO:0007165">
    <property type="term" value="P:signal transduction"/>
    <property type="evidence" value="ECO:0007669"/>
    <property type="project" value="TreeGrafter"/>
</dbReference>
<evidence type="ECO:0000256" key="3">
    <source>
        <dbReference type="ARBA" id="ARBA00022801"/>
    </source>
</evidence>
<dbReference type="GO" id="GO:0006508">
    <property type="term" value="P:proteolysis"/>
    <property type="evidence" value="ECO:0007669"/>
    <property type="project" value="UniProtKB-KW"/>
</dbReference>
<dbReference type="CDD" id="cd07560">
    <property type="entry name" value="Peptidase_S41_CPP"/>
    <property type="match status" value="1"/>
</dbReference>
<evidence type="ECO:0000256" key="4">
    <source>
        <dbReference type="ARBA" id="ARBA00022825"/>
    </source>
</evidence>
<dbReference type="InterPro" id="IPR005151">
    <property type="entry name" value="Tail-specific_protease"/>
</dbReference>
<comment type="similarity">
    <text evidence="1 5">Belongs to the peptidase S41A family.</text>
</comment>
<protein>
    <submittedName>
        <fullName evidence="9">S41 family peptidase</fullName>
    </submittedName>
</protein>
<keyword evidence="4 5" id="KW-0720">Serine protease</keyword>
<dbReference type="PANTHER" id="PTHR32060:SF30">
    <property type="entry name" value="CARBOXY-TERMINAL PROCESSING PROTEASE CTPA"/>
    <property type="match status" value="1"/>
</dbReference>
<dbReference type="FunFam" id="2.30.42.10:FF:000063">
    <property type="entry name" value="Peptidase, S41 family"/>
    <property type="match status" value="1"/>
</dbReference>
<proteinExistence type="inferred from homology"/>
<dbReference type="InterPro" id="IPR004447">
    <property type="entry name" value="Peptidase_S41A"/>
</dbReference>
<sequence length="493" mass="54171">MTNIISPLRKTLLAASIALCLSSNLSAAETPEAGANKPLPLQEIRQFTDVYAAVKAFYVDEKQTGDRQLLENALAGMLSALDPHSAFLDKEAFEELKEGTEGEFGGLGLEVTMDASGVLVIAPIDDTPAARAGIRAGDIIVKIDDQATRAMTLSENVKLMRGKPKTKIHLIVARKGEDKPLNFTITRDIIKVQSVKMKELKDGIAYIRISQFQEHTANDLAKYLIELKKKNHLKGLVLDLRNDPGGLLNAAVGVVATFIGENEVVVSTKGRTPEANRSFKTRPSDYLNYNQDPDDDWVARVPKEVKTMPMVVLINAASASASEIVSGALQDHKRAKIIGQQSFGKGSVQTVLPLRPLDGGEPTTGIKLTTSRYYTPSGRSIQAKGISPDIEIADTAEGNYATFNIREADLAHHLKSEEEKKAFEKKQKEENKKQAKDTEQPQVRYFFGDDNDFPLQQAVKILKGEKYLTGFEPKSNKDTKKSAALTEKNKQKH</sequence>
<dbReference type="GO" id="GO:0004175">
    <property type="term" value="F:endopeptidase activity"/>
    <property type="evidence" value="ECO:0007669"/>
    <property type="project" value="TreeGrafter"/>
</dbReference>
<feature type="region of interest" description="Disordered" evidence="6">
    <location>
        <begin position="470"/>
        <end position="493"/>
    </location>
</feature>